<dbReference type="RefSeq" id="WP_182841920.1">
    <property type="nucleotide sequence ID" value="NZ_BAAALP010000013.1"/>
</dbReference>
<name>A0A7W3LK10_ACTNM</name>
<dbReference type="Proteomes" id="UP000572680">
    <property type="component" value="Unassembled WGS sequence"/>
</dbReference>
<evidence type="ECO:0000256" key="1">
    <source>
        <dbReference type="SAM" id="Phobius"/>
    </source>
</evidence>
<gene>
    <name evidence="2" type="ORF">HNR61_001100</name>
</gene>
<feature type="transmembrane region" description="Helical" evidence="1">
    <location>
        <begin position="12"/>
        <end position="39"/>
    </location>
</feature>
<evidence type="ECO:0000313" key="2">
    <source>
        <dbReference type="EMBL" id="MBA8949502.1"/>
    </source>
</evidence>
<evidence type="ECO:0000313" key="3">
    <source>
        <dbReference type="Proteomes" id="UP000572680"/>
    </source>
</evidence>
<proteinExistence type="predicted"/>
<keyword evidence="1" id="KW-0472">Membrane</keyword>
<dbReference type="AlphaFoldDB" id="A0A7W3LK10"/>
<organism evidence="2 3">
    <name type="scientific">Actinomadura namibiensis</name>
    <dbReference type="NCBI Taxonomy" id="182080"/>
    <lineage>
        <taxon>Bacteria</taxon>
        <taxon>Bacillati</taxon>
        <taxon>Actinomycetota</taxon>
        <taxon>Actinomycetes</taxon>
        <taxon>Streptosporangiales</taxon>
        <taxon>Thermomonosporaceae</taxon>
        <taxon>Actinomadura</taxon>
    </lineage>
</organism>
<keyword evidence="1" id="KW-0812">Transmembrane</keyword>
<keyword evidence="1" id="KW-1133">Transmembrane helix</keyword>
<reference evidence="2 3" key="1">
    <citation type="submission" date="2020-08" db="EMBL/GenBank/DDBJ databases">
        <title>Genomic Encyclopedia of Type Strains, Phase IV (KMG-IV): sequencing the most valuable type-strain genomes for metagenomic binning, comparative biology and taxonomic classification.</title>
        <authorList>
            <person name="Goeker M."/>
        </authorList>
    </citation>
    <scope>NUCLEOTIDE SEQUENCE [LARGE SCALE GENOMIC DNA]</scope>
    <source>
        <strain evidence="2 3">DSM 44197</strain>
    </source>
</reference>
<dbReference type="EMBL" id="JACJIA010000001">
    <property type="protein sequence ID" value="MBA8949502.1"/>
    <property type="molecule type" value="Genomic_DNA"/>
</dbReference>
<sequence length="291" mass="32216">MPEDASGKESHFKFWLGIAIVPSLIAAAAIIAQFVIAPLQEVRGEKEKQAEEARQLSKKGALHVKVEESWNNDTDITWLFYKPLSREGVEEFNKLPVSSFEGIKKFAESHSGQRVGFHCTGATCDASKTRFKLRLTGHRQRPVQITQMSARIIKKSEPPRGARIDGPSAGLEDVQAGIVFLDSEDLRLKALREDGTIGRPLFDEKFVYVERGEPVVFEIFAASRSSAFEWEIQLDLLVEGKAERLTVRSDGTPNGKPFRTPGRIHSPSRYGVYGSCEITSPVATCKAAKVG</sequence>
<keyword evidence="3" id="KW-1185">Reference proteome</keyword>
<accession>A0A7W3LK10</accession>
<protein>
    <submittedName>
        <fullName evidence="2">Uncharacterized protein</fullName>
    </submittedName>
</protein>
<comment type="caution">
    <text evidence="2">The sequence shown here is derived from an EMBL/GenBank/DDBJ whole genome shotgun (WGS) entry which is preliminary data.</text>
</comment>